<proteinExistence type="predicted"/>
<sequence>MERRSAIYSDRAPLVMATELCGAGHMVAFTRYGEEFRRQRRLMARGLAQARIPQYYPLITASTRPLLRSLLASSGSDFVPAIRRYAGGLNLNVVYGLEATRDDDPALLKVEGATDLLANHITAGGGLWAVDILPILRHLPAWVPGAGFLRKAASWREIIFDSVDFPFSLLKNAGTAPPSFCSTLLRESDPAIAALAIEEFDVKWTANSMYAASLDTTITFTQHFFLGMLKHPEYLKRAQVELDSVLGAGPSRLPTFEDRPHLPFVDALFSETMRWGVPVPLGLPHRVTQDDFYDGHFIPKGSLVFANIWAMLRDPEIFPDPDRFNPDRYLEEVDDETARRRDPRVFVFGFGRRRCPGAHLVESSVWLMLATMLAMLEIEKPRGKNGQEIEPDVKFENAVFRTTTRFSVILRPRSDSVLRLIAEGT</sequence>
<evidence type="ECO:0000313" key="1">
    <source>
        <dbReference type="EMBL" id="KAI9451342.1"/>
    </source>
</evidence>
<comment type="caution">
    <text evidence="1">The sequence shown here is derived from an EMBL/GenBank/DDBJ whole genome shotgun (WGS) entry which is preliminary data.</text>
</comment>
<keyword evidence="2" id="KW-1185">Reference proteome</keyword>
<dbReference type="EMBL" id="JAGFNK010000381">
    <property type="protein sequence ID" value="KAI9451342.1"/>
    <property type="molecule type" value="Genomic_DNA"/>
</dbReference>
<reference evidence="1" key="1">
    <citation type="submission" date="2021-03" db="EMBL/GenBank/DDBJ databases">
        <title>Evolutionary priming and transition to the ectomycorrhizal habit in an iconic lineage of mushroom-forming fungi: is preadaptation a requirement?</title>
        <authorList>
            <consortium name="DOE Joint Genome Institute"/>
            <person name="Looney B.P."/>
            <person name="Miyauchi S."/>
            <person name="Morin E."/>
            <person name="Drula E."/>
            <person name="Courty P.E."/>
            <person name="Chicoki N."/>
            <person name="Fauchery L."/>
            <person name="Kohler A."/>
            <person name="Kuo A."/>
            <person name="LaButti K."/>
            <person name="Pangilinan J."/>
            <person name="Lipzen A."/>
            <person name="Riley R."/>
            <person name="Andreopoulos W."/>
            <person name="He G."/>
            <person name="Johnson J."/>
            <person name="Barry K.W."/>
            <person name="Grigoriev I.V."/>
            <person name="Nagy L."/>
            <person name="Hibbett D."/>
            <person name="Henrissat B."/>
            <person name="Matheny P.B."/>
            <person name="Labbe J."/>
            <person name="Martin A.F."/>
        </authorList>
    </citation>
    <scope>NUCLEOTIDE SEQUENCE</scope>
    <source>
        <strain evidence="1">BPL698</strain>
    </source>
</reference>
<organism evidence="1 2">
    <name type="scientific">Russula earlei</name>
    <dbReference type="NCBI Taxonomy" id="71964"/>
    <lineage>
        <taxon>Eukaryota</taxon>
        <taxon>Fungi</taxon>
        <taxon>Dikarya</taxon>
        <taxon>Basidiomycota</taxon>
        <taxon>Agaricomycotina</taxon>
        <taxon>Agaricomycetes</taxon>
        <taxon>Russulales</taxon>
        <taxon>Russulaceae</taxon>
        <taxon>Russula</taxon>
    </lineage>
</organism>
<evidence type="ECO:0000313" key="2">
    <source>
        <dbReference type="Proteomes" id="UP001207468"/>
    </source>
</evidence>
<protein>
    <submittedName>
        <fullName evidence="1">Cytochrome P450</fullName>
    </submittedName>
</protein>
<dbReference type="Proteomes" id="UP001207468">
    <property type="component" value="Unassembled WGS sequence"/>
</dbReference>
<name>A0ACC0TX26_9AGAM</name>
<gene>
    <name evidence="1" type="ORF">F5148DRAFT_1239837</name>
</gene>
<accession>A0ACC0TX26</accession>